<evidence type="ECO:0000259" key="3">
    <source>
        <dbReference type="Pfam" id="PF13556"/>
    </source>
</evidence>
<dbReference type="InterPro" id="IPR051448">
    <property type="entry name" value="CdaR-like_regulators"/>
</dbReference>
<name>A0ABT3ZAN7_9HYPH</name>
<dbReference type="RefSeq" id="WP_267654350.1">
    <property type="nucleotide sequence ID" value="NZ_JAOVZR010000001.1"/>
</dbReference>
<dbReference type="InterPro" id="IPR041522">
    <property type="entry name" value="CdaR_GGDEF"/>
</dbReference>
<feature type="domain" description="PucR C-terminal helix-turn-helix" evidence="3">
    <location>
        <begin position="513"/>
        <end position="571"/>
    </location>
</feature>
<dbReference type="PANTHER" id="PTHR33744:SF1">
    <property type="entry name" value="DNA-BINDING TRANSCRIPTIONAL ACTIVATOR ADER"/>
    <property type="match status" value="1"/>
</dbReference>
<protein>
    <submittedName>
        <fullName evidence="5">PucR family transcriptional regulator ligand-binding domain-containing protein</fullName>
    </submittedName>
</protein>
<dbReference type="PANTHER" id="PTHR33744">
    <property type="entry name" value="CARBOHYDRATE DIACID REGULATOR"/>
    <property type="match status" value="1"/>
</dbReference>
<comment type="caution">
    <text evidence="5">The sequence shown here is derived from an EMBL/GenBank/DDBJ whole genome shotgun (WGS) entry which is preliminary data.</text>
</comment>
<keyword evidence="6" id="KW-1185">Reference proteome</keyword>
<dbReference type="Pfam" id="PF17853">
    <property type="entry name" value="GGDEF_2"/>
    <property type="match status" value="1"/>
</dbReference>
<dbReference type="Gene3D" id="1.10.10.2840">
    <property type="entry name" value="PucR C-terminal helix-turn-helix domain"/>
    <property type="match status" value="1"/>
</dbReference>
<gene>
    <name evidence="5" type="ORF">OEG84_14190</name>
</gene>
<evidence type="ECO:0000259" key="4">
    <source>
        <dbReference type="Pfam" id="PF17853"/>
    </source>
</evidence>
<sequence length="576" mass="64705">MSLPACRQKTIDHGNEKSVRYLYRGYKEGPRNFGFELPKGIDFMALTVEQVLDLPAMHGSALLAGKNGTNRIVETATVLDAPDAVRWLRGRELVLTSTYPLLQLRNNLDKFVHDLVDHGASGLGLKLNRYMKSVPQEMIDCANALDFPILVVPENAAWVEIITPVMSSFFETRAPRVAQPESLGGRFGQIMLPDISLEQLLAELSKMMSNPIVVISPMDGLSLSAPHKSEADIQAALTLLEEDGWKSECLDPANDLHRRTGRGTSIVFSPYERANDMIGNLVVVEKTRKLTGADLEDLVYAKMLISLKIRQNRTDQSVIFERQNEFVLSLTDRSIGSQNVSALTARYAAIGKRLHPRYVCIIIAFQEVDTDHFRALSSALRVHFTKSDGPITGVINNEQVVVMVPEDDDGICRPDVLTEQINTQMRKIGAHAAIWSAGVSQVTTVNHFYRAYEQAKQALDHGRSANGVGVHLYDETGFYRLFSRSSMQPDVQRFVHEWLGTLIEHDQKNKVNLLETFRTFLDCDTNYRETARALNIHHNTVRYRIGLVVSMTHKKALQPKLRLHYHLALKLLPLVS</sequence>
<feature type="domain" description="Purine catabolism PurC-like" evidence="2">
    <location>
        <begin position="50"/>
        <end position="167"/>
    </location>
</feature>
<evidence type="ECO:0000256" key="1">
    <source>
        <dbReference type="ARBA" id="ARBA00006754"/>
    </source>
</evidence>
<dbReference type="Pfam" id="PF07905">
    <property type="entry name" value="PucR"/>
    <property type="match status" value="1"/>
</dbReference>
<evidence type="ECO:0000259" key="2">
    <source>
        <dbReference type="Pfam" id="PF07905"/>
    </source>
</evidence>
<evidence type="ECO:0000313" key="6">
    <source>
        <dbReference type="Proteomes" id="UP001073227"/>
    </source>
</evidence>
<proteinExistence type="inferred from homology"/>
<accession>A0ABT3ZAN7</accession>
<evidence type="ECO:0000313" key="5">
    <source>
        <dbReference type="EMBL" id="MCY0148817.1"/>
    </source>
</evidence>
<dbReference type="InterPro" id="IPR042070">
    <property type="entry name" value="PucR_C-HTH_sf"/>
</dbReference>
<dbReference type="InterPro" id="IPR012914">
    <property type="entry name" value="PucR_dom"/>
</dbReference>
<dbReference type="EMBL" id="JAOVZR010000001">
    <property type="protein sequence ID" value="MCY0148817.1"/>
    <property type="molecule type" value="Genomic_DNA"/>
</dbReference>
<organism evidence="5 6">
    <name type="scientific">Hoeflea algicola</name>
    <dbReference type="NCBI Taxonomy" id="2983763"/>
    <lineage>
        <taxon>Bacteria</taxon>
        <taxon>Pseudomonadati</taxon>
        <taxon>Pseudomonadota</taxon>
        <taxon>Alphaproteobacteria</taxon>
        <taxon>Hyphomicrobiales</taxon>
        <taxon>Rhizobiaceae</taxon>
        <taxon>Hoeflea</taxon>
    </lineage>
</organism>
<comment type="similarity">
    <text evidence="1">Belongs to the CdaR family.</text>
</comment>
<reference evidence="5" key="1">
    <citation type="submission" date="2022-10" db="EMBL/GenBank/DDBJ databases">
        <title>Hoeflea sp. G2-23, isolated from marine algae.</title>
        <authorList>
            <person name="Kristyanto S."/>
            <person name="Kim J.M."/>
            <person name="Jeon C.O."/>
        </authorList>
    </citation>
    <scope>NUCLEOTIDE SEQUENCE</scope>
    <source>
        <strain evidence="5">G2-23</strain>
    </source>
</reference>
<dbReference type="Pfam" id="PF13556">
    <property type="entry name" value="HTH_30"/>
    <property type="match status" value="1"/>
</dbReference>
<dbReference type="InterPro" id="IPR025736">
    <property type="entry name" value="PucR_C-HTH_dom"/>
</dbReference>
<dbReference type="Proteomes" id="UP001073227">
    <property type="component" value="Unassembled WGS sequence"/>
</dbReference>
<feature type="domain" description="CdaR GGDEF-like" evidence="4">
    <location>
        <begin position="342"/>
        <end position="460"/>
    </location>
</feature>